<dbReference type="EC" id="1.11.1.27" evidence="6"/>
<dbReference type="AlphaFoldDB" id="A0A511DKR0"/>
<accession>A0A511DKR0</accession>
<keyword evidence="4 6" id="KW-0676">Redox-active center</keyword>
<dbReference type="GO" id="GO:0005737">
    <property type="term" value="C:cytoplasm"/>
    <property type="evidence" value="ECO:0007669"/>
    <property type="project" value="TreeGrafter"/>
</dbReference>
<dbReference type="InterPro" id="IPR037944">
    <property type="entry name" value="PRX5-like"/>
</dbReference>
<dbReference type="CDD" id="cd03013">
    <property type="entry name" value="PRX5_like"/>
    <property type="match status" value="1"/>
</dbReference>
<dbReference type="PANTHER" id="PTHR10430:SF16">
    <property type="entry name" value="PEROXIREDOXIN-5, MITOCHONDRIAL"/>
    <property type="match status" value="1"/>
</dbReference>
<feature type="domain" description="Thioredoxin" evidence="7">
    <location>
        <begin position="3"/>
        <end position="161"/>
    </location>
</feature>
<evidence type="ECO:0000256" key="3">
    <source>
        <dbReference type="ARBA" id="ARBA00023002"/>
    </source>
</evidence>
<dbReference type="SUPFAM" id="SSF52833">
    <property type="entry name" value="Thioredoxin-like"/>
    <property type="match status" value="1"/>
</dbReference>
<dbReference type="GO" id="GO:0045454">
    <property type="term" value="P:cell redox homeostasis"/>
    <property type="evidence" value="ECO:0007669"/>
    <property type="project" value="TreeGrafter"/>
</dbReference>
<dbReference type="Pfam" id="PF08534">
    <property type="entry name" value="Redoxin"/>
    <property type="match status" value="1"/>
</dbReference>
<dbReference type="PROSITE" id="PS51352">
    <property type="entry name" value="THIOREDOXIN_2"/>
    <property type="match status" value="1"/>
</dbReference>
<evidence type="ECO:0000313" key="9">
    <source>
        <dbReference type="Proteomes" id="UP000321685"/>
    </source>
</evidence>
<dbReference type="EMBL" id="BJVJ01000041">
    <property type="protein sequence ID" value="GEL24873.1"/>
    <property type="molecule type" value="Genomic_DNA"/>
</dbReference>
<comment type="function">
    <text evidence="6">Thiol-specific peroxidase that catalyzes the reduction of hydrogen peroxide and organic hydroperoxides to water and alcohols, respectively. Plays a role in cell protection against oxidative stress by detoxifying peroxides.</text>
</comment>
<dbReference type="GO" id="GO:0042744">
    <property type="term" value="P:hydrogen peroxide catabolic process"/>
    <property type="evidence" value="ECO:0007669"/>
    <property type="project" value="TreeGrafter"/>
</dbReference>
<evidence type="ECO:0000256" key="1">
    <source>
        <dbReference type="ARBA" id="ARBA00022559"/>
    </source>
</evidence>
<evidence type="ECO:0000256" key="6">
    <source>
        <dbReference type="RuleBase" id="RU366011"/>
    </source>
</evidence>
<dbReference type="InterPro" id="IPR013766">
    <property type="entry name" value="Thioredoxin_domain"/>
</dbReference>
<reference evidence="8 9" key="1">
    <citation type="submission" date="2019-07" db="EMBL/GenBank/DDBJ databases">
        <title>Whole genome shotgun sequence of Pseudonocardia sulfidoxydans NBRC 16205.</title>
        <authorList>
            <person name="Hosoyama A."/>
            <person name="Uohara A."/>
            <person name="Ohji S."/>
            <person name="Ichikawa N."/>
        </authorList>
    </citation>
    <scope>NUCLEOTIDE SEQUENCE [LARGE SCALE GENOMIC DNA]</scope>
    <source>
        <strain evidence="8 9">NBRC 16205</strain>
    </source>
</reference>
<organism evidence="8 9">
    <name type="scientific">Pseudonocardia sulfidoxydans NBRC 16205</name>
    <dbReference type="NCBI Taxonomy" id="1223511"/>
    <lineage>
        <taxon>Bacteria</taxon>
        <taxon>Bacillati</taxon>
        <taxon>Actinomycetota</taxon>
        <taxon>Actinomycetes</taxon>
        <taxon>Pseudonocardiales</taxon>
        <taxon>Pseudonocardiaceae</taxon>
        <taxon>Pseudonocardia</taxon>
    </lineage>
</organism>
<dbReference type="Gene3D" id="3.40.30.10">
    <property type="entry name" value="Glutaredoxin"/>
    <property type="match status" value="1"/>
</dbReference>
<dbReference type="GO" id="GO:0034599">
    <property type="term" value="P:cellular response to oxidative stress"/>
    <property type="evidence" value="ECO:0007669"/>
    <property type="project" value="InterPro"/>
</dbReference>
<proteinExistence type="inferred from homology"/>
<comment type="similarity">
    <text evidence="6">Belongs to the peroxiredoxin family. Prx5 subfamily.</text>
</comment>
<dbReference type="Proteomes" id="UP000321685">
    <property type="component" value="Unassembled WGS sequence"/>
</dbReference>
<comment type="caution">
    <text evidence="8">The sequence shown here is derived from an EMBL/GenBank/DDBJ whole genome shotgun (WGS) entry which is preliminary data.</text>
</comment>
<dbReference type="PANTHER" id="PTHR10430">
    <property type="entry name" value="PEROXIREDOXIN"/>
    <property type="match status" value="1"/>
</dbReference>
<keyword evidence="1 6" id="KW-0575">Peroxidase</keyword>
<gene>
    <name evidence="8" type="ORF">PSU4_38270</name>
</gene>
<evidence type="ECO:0000313" key="8">
    <source>
        <dbReference type="EMBL" id="GEL24873.1"/>
    </source>
</evidence>
<dbReference type="FunFam" id="3.40.30.10:FF:000020">
    <property type="entry name" value="Peroxiredoxin"/>
    <property type="match status" value="1"/>
</dbReference>
<dbReference type="OrthoDB" id="9800621at2"/>
<evidence type="ECO:0000256" key="4">
    <source>
        <dbReference type="ARBA" id="ARBA00023284"/>
    </source>
</evidence>
<evidence type="ECO:0000256" key="2">
    <source>
        <dbReference type="ARBA" id="ARBA00022862"/>
    </source>
</evidence>
<dbReference type="RefSeq" id="WP_147110180.1">
    <property type="nucleotide sequence ID" value="NZ_BJVJ01000041.1"/>
</dbReference>
<evidence type="ECO:0000259" key="7">
    <source>
        <dbReference type="PROSITE" id="PS51352"/>
    </source>
</evidence>
<name>A0A511DKR0_9PSEU</name>
<keyword evidence="2 6" id="KW-0049">Antioxidant</keyword>
<dbReference type="GO" id="GO:0008379">
    <property type="term" value="F:thioredoxin peroxidase activity"/>
    <property type="evidence" value="ECO:0007669"/>
    <property type="project" value="InterPro"/>
</dbReference>
<dbReference type="InterPro" id="IPR013740">
    <property type="entry name" value="Redoxin"/>
</dbReference>
<comment type="catalytic activity">
    <reaction evidence="6">
        <text>a hydroperoxide + 2 glutathione = an alcohol + glutathione disulfide + H2O</text>
        <dbReference type="Rhea" id="RHEA:62632"/>
        <dbReference type="ChEBI" id="CHEBI:15377"/>
        <dbReference type="ChEBI" id="CHEBI:30879"/>
        <dbReference type="ChEBI" id="CHEBI:35924"/>
        <dbReference type="ChEBI" id="CHEBI:57925"/>
        <dbReference type="ChEBI" id="CHEBI:58297"/>
        <dbReference type="EC" id="1.11.1.27"/>
    </reaction>
</comment>
<feature type="active site" description="Cysteine sulfenic acid (-SOH) intermediate" evidence="5">
    <location>
        <position position="49"/>
    </location>
</feature>
<protein>
    <recommendedName>
        <fullName evidence="6">Glutathione-dependent peroxiredoxin</fullName>
        <ecNumber evidence="6">1.11.1.27</ecNumber>
    </recommendedName>
</protein>
<evidence type="ECO:0000256" key="5">
    <source>
        <dbReference type="PIRSR" id="PIRSR637944-1"/>
    </source>
</evidence>
<dbReference type="InterPro" id="IPR036249">
    <property type="entry name" value="Thioredoxin-like_sf"/>
</dbReference>
<sequence>MSLSSGDTIPDVTLTTMTKDGPAPVASREALGTGTVVLFAVPGAFTPSCSDQHLPEYVLRADELRAKGVDTIACIAVNDAFVLDAWGRSRETGDSVVMLADGNGDFAKAVGLELDATGLGLGVRSQRYAAVLQDGVVRDIWVEQVPSDVTVSSAGAVLKTL</sequence>
<keyword evidence="9" id="KW-1185">Reference proteome</keyword>
<keyword evidence="3 6" id="KW-0560">Oxidoreductase</keyword>